<accession>A0A8J3WVV3</accession>
<dbReference type="AlphaFoldDB" id="A0A8J3WVV3"/>
<dbReference type="PANTHER" id="PTHR33495">
    <property type="entry name" value="ANTI-SIGMA FACTOR ANTAGONIST TM_1081-RELATED-RELATED"/>
    <property type="match status" value="1"/>
</dbReference>
<dbReference type="CDD" id="cd07043">
    <property type="entry name" value="STAS_anti-anti-sigma_factors"/>
    <property type="match status" value="1"/>
</dbReference>
<sequence length="118" mass="12479">MRLHERAGGIVIAQVHGELTIGVEPLLGRQLNDLWGRPGLRALVVDVAEVGFCDSIGLGELIGVYNRCQVHQISFALAGAAGMLARLLDITGLHAVFVTFPDAAVAAEHLAADSEAER</sequence>
<dbReference type="PANTHER" id="PTHR33495:SF2">
    <property type="entry name" value="ANTI-SIGMA FACTOR ANTAGONIST TM_1081-RELATED"/>
    <property type="match status" value="1"/>
</dbReference>
<protein>
    <recommendedName>
        <fullName evidence="2">Anti-sigma factor antagonist</fullName>
    </recommendedName>
</protein>
<dbReference type="RefSeq" id="WP_203877406.1">
    <property type="nucleotide sequence ID" value="NZ_BOOK01000036.1"/>
</dbReference>
<feature type="domain" description="STAS" evidence="3">
    <location>
        <begin position="9"/>
        <end position="110"/>
    </location>
</feature>
<gene>
    <name evidence="4" type="ORF">Pta02_51210</name>
</gene>
<dbReference type="Pfam" id="PF01740">
    <property type="entry name" value="STAS"/>
    <property type="match status" value="1"/>
</dbReference>
<dbReference type="NCBIfam" id="TIGR00377">
    <property type="entry name" value="ant_ant_sig"/>
    <property type="match status" value="1"/>
</dbReference>
<dbReference type="EMBL" id="BOOK01000036">
    <property type="protein sequence ID" value="GII03113.1"/>
    <property type="molecule type" value="Genomic_DNA"/>
</dbReference>
<proteinExistence type="inferred from homology"/>
<evidence type="ECO:0000256" key="2">
    <source>
        <dbReference type="RuleBase" id="RU003749"/>
    </source>
</evidence>
<dbReference type="PROSITE" id="PS50801">
    <property type="entry name" value="STAS"/>
    <property type="match status" value="1"/>
</dbReference>
<dbReference type="SUPFAM" id="SSF52091">
    <property type="entry name" value="SpoIIaa-like"/>
    <property type="match status" value="1"/>
</dbReference>
<dbReference type="Gene3D" id="3.30.750.24">
    <property type="entry name" value="STAS domain"/>
    <property type="match status" value="1"/>
</dbReference>
<evidence type="ECO:0000313" key="4">
    <source>
        <dbReference type="EMBL" id="GII03113.1"/>
    </source>
</evidence>
<dbReference type="GO" id="GO:0043856">
    <property type="term" value="F:anti-sigma factor antagonist activity"/>
    <property type="evidence" value="ECO:0007669"/>
    <property type="project" value="InterPro"/>
</dbReference>
<dbReference type="InterPro" id="IPR036513">
    <property type="entry name" value="STAS_dom_sf"/>
</dbReference>
<name>A0A8J3WVV3_9ACTN</name>
<dbReference type="InterPro" id="IPR002645">
    <property type="entry name" value="STAS_dom"/>
</dbReference>
<keyword evidence="5" id="KW-1185">Reference proteome</keyword>
<dbReference type="Proteomes" id="UP000634476">
    <property type="component" value="Unassembled WGS sequence"/>
</dbReference>
<evidence type="ECO:0000259" key="3">
    <source>
        <dbReference type="PROSITE" id="PS50801"/>
    </source>
</evidence>
<comment type="caution">
    <text evidence="4">The sequence shown here is derived from an EMBL/GenBank/DDBJ whole genome shotgun (WGS) entry which is preliminary data.</text>
</comment>
<evidence type="ECO:0000256" key="1">
    <source>
        <dbReference type="ARBA" id="ARBA00009013"/>
    </source>
</evidence>
<evidence type="ECO:0000313" key="5">
    <source>
        <dbReference type="Proteomes" id="UP000634476"/>
    </source>
</evidence>
<dbReference type="InterPro" id="IPR003658">
    <property type="entry name" value="Anti-sigma_ant"/>
</dbReference>
<comment type="similarity">
    <text evidence="1 2">Belongs to the anti-sigma-factor antagonist family.</text>
</comment>
<organism evidence="4 5">
    <name type="scientific">Planobispora takensis</name>
    <dbReference type="NCBI Taxonomy" id="1367882"/>
    <lineage>
        <taxon>Bacteria</taxon>
        <taxon>Bacillati</taxon>
        <taxon>Actinomycetota</taxon>
        <taxon>Actinomycetes</taxon>
        <taxon>Streptosporangiales</taxon>
        <taxon>Streptosporangiaceae</taxon>
        <taxon>Planobispora</taxon>
    </lineage>
</organism>
<reference evidence="4" key="1">
    <citation type="submission" date="2021-01" db="EMBL/GenBank/DDBJ databases">
        <title>Whole genome shotgun sequence of Planobispora takensis NBRC 109077.</title>
        <authorList>
            <person name="Komaki H."/>
            <person name="Tamura T."/>
        </authorList>
    </citation>
    <scope>NUCLEOTIDE SEQUENCE</scope>
    <source>
        <strain evidence="4">NBRC 109077</strain>
    </source>
</reference>